<dbReference type="CDD" id="cd00063">
    <property type="entry name" value="FN3"/>
    <property type="match status" value="1"/>
</dbReference>
<dbReference type="PROSITE" id="PS50853">
    <property type="entry name" value="FN3"/>
    <property type="match status" value="1"/>
</dbReference>
<organism evidence="6 7">
    <name type="scientific">Amazona collaria</name>
    <name type="common">yellow-billed parrot</name>
    <dbReference type="NCBI Taxonomy" id="241587"/>
    <lineage>
        <taxon>Eukaryota</taxon>
        <taxon>Metazoa</taxon>
        <taxon>Chordata</taxon>
        <taxon>Craniata</taxon>
        <taxon>Vertebrata</taxon>
        <taxon>Euteleostomi</taxon>
        <taxon>Archelosauria</taxon>
        <taxon>Archosauria</taxon>
        <taxon>Dinosauria</taxon>
        <taxon>Saurischia</taxon>
        <taxon>Theropoda</taxon>
        <taxon>Coelurosauria</taxon>
        <taxon>Aves</taxon>
        <taxon>Neognathae</taxon>
        <taxon>Neoaves</taxon>
        <taxon>Telluraves</taxon>
        <taxon>Australaves</taxon>
        <taxon>Psittaciformes</taxon>
        <taxon>Psittacidae</taxon>
        <taxon>Amazona</taxon>
    </lineage>
</organism>
<dbReference type="PANTHER" id="PTHR20859:SF51">
    <property type="entry name" value="INTERLEUKIN-22 RECEPTOR SUBUNIT ALPHA-2"/>
    <property type="match status" value="1"/>
</dbReference>
<protein>
    <submittedName>
        <fullName evidence="6">Interleukin 22 receptor subunit alpha 2</fullName>
    </submittedName>
</protein>
<dbReference type="Pfam" id="PF01108">
    <property type="entry name" value="Tissue_fac"/>
    <property type="match status" value="1"/>
</dbReference>
<dbReference type="InterPro" id="IPR003961">
    <property type="entry name" value="FN3_dom"/>
</dbReference>
<dbReference type="Gene3D" id="2.60.40.10">
    <property type="entry name" value="Immunoglobulins"/>
    <property type="match status" value="2"/>
</dbReference>
<reference evidence="6" key="2">
    <citation type="submission" date="2025-09" db="UniProtKB">
        <authorList>
            <consortium name="Ensembl"/>
        </authorList>
    </citation>
    <scope>IDENTIFICATION</scope>
</reference>
<keyword evidence="2" id="KW-0732">Signal</keyword>
<keyword evidence="7" id="KW-1185">Reference proteome</keyword>
<evidence type="ECO:0000313" key="7">
    <source>
        <dbReference type="Proteomes" id="UP000694522"/>
    </source>
</evidence>
<dbReference type="AlphaFoldDB" id="A0A8B9IRY4"/>
<reference evidence="6" key="1">
    <citation type="submission" date="2025-08" db="UniProtKB">
        <authorList>
            <consortium name="Ensembl"/>
        </authorList>
    </citation>
    <scope>IDENTIFICATION</scope>
</reference>
<evidence type="ECO:0000256" key="3">
    <source>
        <dbReference type="ARBA" id="ARBA00023157"/>
    </source>
</evidence>
<dbReference type="PANTHER" id="PTHR20859">
    <property type="entry name" value="INTERFERON/INTERLEUKIN RECEPTOR"/>
    <property type="match status" value="1"/>
</dbReference>
<dbReference type="InterPro" id="IPR015373">
    <property type="entry name" value="Interferon/interleukin_rcp_dom"/>
</dbReference>
<accession>A0A8B9IRY4</accession>
<dbReference type="GO" id="GO:0004896">
    <property type="term" value="F:cytokine receptor activity"/>
    <property type="evidence" value="ECO:0007669"/>
    <property type="project" value="TreeGrafter"/>
</dbReference>
<dbReference type="Ensembl" id="ENSACOT00000001729.1">
    <property type="protein sequence ID" value="ENSACOP00000001674.1"/>
    <property type="gene ID" value="ENSACOG00000001215.1"/>
</dbReference>
<keyword evidence="4" id="KW-0675">Receptor</keyword>
<evidence type="ECO:0000256" key="2">
    <source>
        <dbReference type="ARBA" id="ARBA00022729"/>
    </source>
</evidence>
<comment type="similarity">
    <text evidence="1">Belongs to the type II cytokine receptor family.</text>
</comment>
<evidence type="ECO:0000256" key="4">
    <source>
        <dbReference type="ARBA" id="ARBA00023170"/>
    </source>
</evidence>
<feature type="domain" description="Fibronectin type-III" evidence="5">
    <location>
        <begin position="114"/>
        <end position="209"/>
    </location>
</feature>
<keyword evidence="3" id="KW-1015">Disulfide bond</keyword>
<dbReference type="SUPFAM" id="SSF49265">
    <property type="entry name" value="Fibronectin type III"/>
    <property type="match status" value="2"/>
</dbReference>
<dbReference type="Pfam" id="PF09294">
    <property type="entry name" value="Interfer-bind"/>
    <property type="match status" value="1"/>
</dbReference>
<dbReference type="FunFam" id="2.60.40.10:FF:000348">
    <property type="entry name" value="Interleukin 20 receptor subunit alpha"/>
    <property type="match status" value="1"/>
</dbReference>
<name>A0A8B9IRY4_9PSIT</name>
<dbReference type="Proteomes" id="UP000694522">
    <property type="component" value="Unplaced"/>
</dbReference>
<sequence length="317" mass="36327">MPTVLCQFTETSVLLFAKVWIKKILQCTLPAGETKLKKKANQAVWETLKEEPEYLTITSLYDVPTREMLFSHGAAFLRMRGIMLSSLCLLMHLLQENIAIILVLGNQDLQDSIKPQKVEFHSLNFNNTLHWQPGRAREARDTVYFVQYKVYGQSAWQNKADCWGIQNRVCDLTNETSDIQEPYYGRVKAALAGVYSSWSLSCRFTPWRETVIGPPTIAVVHSSKSIILKLQAPCSPYKRKRGSKIPMTNYYDLLYQVFIINNLLDKQHKVLVYEGKHKVIKIEDLRPGVSYCIMAKTYAPTLDRSSAFSSKQCTMLQ</sequence>
<evidence type="ECO:0000256" key="1">
    <source>
        <dbReference type="ARBA" id="ARBA00005399"/>
    </source>
</evidence>
<evidence type="ECO:0000313" key="6">
    <source>
        <dbReference type="Ensembl" id="ENSACOP00000001674.1"/>
    </source>
</evidence>
<proteinExistence type="inferred from homology"/>
<dbReference type="GO" id="GO:0005886">
    <property type="term" value="C:plasma membrane"/>
    <property type="evidence" value="ECO:0007669"/>
    <property type="project" value="TreeGrafter"/>
</dbReference>
<dbReference type="InterPro" id="IPR050650">
    <property type="entry name" value="Type-II_Cytokine-TF_Rcpt"/>
</dbReference>
<dbReference type="InterPro" id="IPR013783">
    <property type="entry name" value="Ig-like_fold"/>
</dbReference>
<evidence type="ECO:0000259" key="5">
    <source>
        <dbReference type="PROSITE" id="PS50853"/>
    </source>
</evidence>
<dbReference type="InterPro" id="IPR036116">
    <property type="entry name" value="FN3_sf"/>
</dbReference>